<protein>
    <recommendedName>
        <fullName evidence="4">Transglycosylase SLT domain-containing protein</fullName>
    </recommendedName>
</protein>
<reference evidence="2 3" key="1">
    <citation type="submission" date="2018-08" db="EMBL/GenBank/DDBJ databases">
        <title>Draft genome of the lignicolous fungus Coniochaeta pulveracea.</title>
        <authorList>
            <person name="Borstlap C.J."/>
            <person name="De Witt R.N."/>
            <person name="Botha A."/>
            <person name="Volschenk H."/>
        </authorList>
    </citation>
    <scope>NUCLEOTIDE SEQUENCE [LARGE SCALE GENOMIC DNA]</scope>
    <source>
        <strain evidence="2 3">CAB683</strain>
    </source>
</reference>
<dbReference type="Gene3D" id="1.10.530.10">
    <property type="match status" value="1"/>
</dbReference>
<organism evidence="2 3">
    <name type="scientific">Coniochaeta pulveracea</name>
    <dbReference type="NCBI Taxonomy" id="177199"/>
    <lineage>
        <taxon>Eukaryota</taxon>
        <taxon>Fungi</taxon>
        <taxon>Dikarya</taxon>
        <taxon>Ascomycota</taxon>
        <taxon>Pezizomycotina</taxon>
        <taxon>Sordariomycetes</taxon>
        <taxon>Sordariomycetidae</taxon>
        <taxon>Coniochaetales</taxon>
        <taxon>Coniochaetaceae</taxon>
        <taxon>Coniochaeta</taxon>
    </lineage>
</organism>
<dbReference type="OrthoDB" id="1193027at2759"/>
<evidence type="ECO:0008006" key="4">
    <source>
        <dbReference type="Google" id="ProtNLM"/>
    </source>
</evidence>
<evidence type="ECO:0000313" key="3">
    <source>
        <dbReference type="Proteomes" id="UP000275385"/>
    </source>
</evidence>
<dbReference type="SUPFAM" id="SSF53955">
    <property type="entry name" value="Lysozyme-like"/>
    <property type="match status" value="1"/>
</dbReference>
<proteinExistence type="predicted"/>
<comment type="caution">
    <text evidence="2">The sequence shown here is derived from an EMBL/GenBank/DDBJ whole genome shotgun (WGS) entry which is preliminary data.</text>
</comment>
<evidence type="ECO:0000256" key="1">
    <source>
        <dbReference type="SAM" id="SignalP"/>
    </source>
</evidence>
<dbReference type="EMBL" id="QVQW01000045">
    <property type="protein sequence ID" value="RKU43280.1"/>
    <property type="molecule type" value="Genomic_DNA"/>
</dbReference>
<gene>
    <name evidence="2" type="ORF">DL546_006223</name>
</gene>
<feature type="signal peptide" evidence="1">
    <location>
        <begin position="1"/>
        <end position="17"/>
    </location>
</feature>
<dbReference type="AlphaFoldDB" id="A0A420Y6A1"/>
<name>A0A420Y6A1_9PEZI</name>
<dbReference type="Proteomes" id="UP000275385">
    <property type="component" value="Unassembled WGS sequence"/>
</dbReference>
<feature type="chain" id="PRO_5019267203" description="Transglycosylase SLT domain-containing protein" evidence="1">
    <location>
        <begin position="18"/>
        <end position="319"/>
    </location>
</feature>
<keyword evidence="1" id="KW-0732">Signal</keyword>
<sequence>MARLTFLTSILAALAIAEPLPYPGEGSAPVTNVVATKTQPFFGHKGGNYMPDSGRSDQVHPNTTGEYVKRGKALLARVTGEWVSNGNLARWDNSNIQDGIGSGSDSYRMYWGAGRANEGWPTRSQWVSFQNMFDNNKGLMQNSCAWMGVPNDSGPEIGAIWDSIQQVAGETGVDHRFILAVMLQESGGCVRVHTTNYGVRNPGLMQCHNGDGTCNSDLTGQVQTPCPTGVITQMIREGTAGTNSGDGLANCINQAGTGTDQDFYRAARIYNSGSVDGSTRLECGIATHCYASDVANRLTGWVNAAHGCTCDDNFASCGC</sequence>
<evidence type="ECO:0000313" key="2">
    <source>
        <dbReference type="EMBL" id="RKU43280.1"/>
    </source>
</evidence>
<dbReference type="InterPro" id="IPR023346">
    <property type="entry name" value="Lysozyme-like_dom_sf"/>
</dbReference>
<keyword evidence="3" id="KW-1185">Reference proteome</keyword>
<accession>A0A420Y6A1</accession>